<dbReference type="InterPro" id="IPR027417">
    <property type="entry name" value="P-loop_NTPase"/>
</dbReference>
<evidence type="ECO:0000313" key="7">
    <source>
        <dbReference type="EMBL" id="GAA2354149.1"/>
    </source>
</evidence>
<proteinExistence type="predicted"/>
<organism evidence="7 8">
    <name type="scientific">Saccharopolyspora halophila</name>
    <dbReference type="NCBI Taxonomy" id="405551"/>
    <lineage>
        <taxon>Bacteria</taxon>
        <taxon>Bacillati</taxon>
        <taxon>Actinomycetota</taxon>
        <taxon>Actinomycetes</taxon>
        <taxon>Pseudonocardiales</taxon>
        <taxon>Pseudonocardiaceae</taxon>
        <taxon>Saccharopolyspora</taxon>
    </lineage>
</organism>
<gene>
    <name evidence="7" type="ORF">GCM10009854_35260</name>
</gene>
<sequence>MTSGELEFEQNYVASLYDYVDQLRAQAADRLAAGGDPDVLSVWRAEIARLDAVEQGLCFGRLDMADDRRVYVGRIGLFREAEDRELLVDWRAPVARAFYTATSADPQGVRRRRRISTRGRAVTALDDELLDSDGTEEHLVGEAALMAAVTANRTGRMHEIVTTLQAEQDAIIRSDERGALVVQGGPGTGKTAVALHRVAYLLYTHEHLRSRGVLVVGPSDIFLDYIGQVLPGLGENRVVSSTVPELCTGVSITREDPPELVERKGSAEMAAILSTAVAERVRVPEESVELDFEGQSLALDPEACEQAVGKARAAGLPHNQARLVFQQEVVGTLADQLAARMEAMAYDESGNALDGGDAEGRLGAADVRALEAVGIVADPDADADEDARVLLDDTDKSALRAALLADTGVRSELDALWPELTAEELVGDLADCVAGDWSAADVPLLDEAASLLGTGAAQDTYGHVVIDEAQELSEMAWRMLMRRCPSRSMTIVGDLAQTGTPAGARSWQQVLGAHVGERWRLAELTVNYRTPSEIVEATTDLLAAAGPGWQPPRSVRSTGHRPWRATVADGTVAEAAERAVADRGDGKTAVLAPAGRLAELARRLDVPARPELTEEVVVLTPGQAKGLEFDEVVIVDPAAIAEGATFGLNDLYVGMTRATQRLGIVCVDEVPAALAGVRERDL</sequence>
<dbReference type="EMBL" id="BAAARA010000010">
    <property type="protein sequence ID" value="GAA2354149.1"/>
    <property type="molecule type" value="Genomic_DNA"/>
</dbReference>
<dbReference type="Gene3D" id="3.40.50.300">
    <property type="entry name" value="P-loop containing nucleotide triphosphate hydrolases"/>
    <property type="match status" value="2"/>
</dbReference>
<feature type="binding site" evidence="5">
    <location>
        <begin position="184"/>
        <end position="191"/>
    </location>
    <ligand>
        <name>ATP</name>
        <dbReference type="ChEBI" id="CHEBI:30616"/>
    </ligand>
</feature>
<keyword evidence="3 5" id="KW-0347">Helicase</keyword>
<protein>
    <submittedName>
        <fullName evidence="7">AAA family ATPase</fullName>
    </submittedName>
</protein>
<name>A0ABN3GKJ2_9PSEU</name>
<evidence type="ECO:0000313" key="8">
    <source>
        <dbReference type="Proteomes" id="UP001501218"/>
    </source>
</evidence>
<dbReference type="InterPro" id="IPR000212">
    <property type="entry name" value="DNA_helicase_UvrD/REP"/>
</dbReference>
<dbReference type="PANTHER" id="PTHR11070:SF45">
    <property type="entry name" value="DNA 3'-5' HELICASE"/>
    <property type="match status" value="1"/>
</dbReference>
<accession>A0ABN3GKJ2</accession>
<evidence type="ECO:0000256" key="1">
    <source>
        <dbReference type="ARBA" id="ARBA00022741"/>
    </source>
</evidence>
<evidence type="ECO:0000256" key="4">
    <source>
        <dbReference type="ARBA" id="ARBA00022840"/>
    </source>
</evidence>
<evidence type="ECO:0000259" key="6">
    <source>
        <dbReference type="PROSITE" id="PS51198"/>
    </source>
</evidence>
<dbReference type="PROSITE" id="PS51198">
    <property type="entry name" value="UVRD_HELICASE_ATP_BIND"/>
    <property type="match status" value="1"/>
</dbReference>
<keyword evidence="1 5" id="KW-0547">Nucleotide-binding</keyword>
<reference evidence="7 8" key="1">
    <citation type="journal article" date="2019" name="Int. J. Syst. Evol. Microbiol.">
        <title>The Global Catalogue of Microorganisms (GCM) 10K type strain sequencing project: providing services to taxonomists for standard genome sequencing and annotation.</title>
        <authorList>
            <consortium name="The Broad Institute Genomics Platform"/>
            <consortium name="The Broad Institute Genome Sequencing Center for Infectious Disease"/>
            <person name="Wu L."/>
            <person name="Ma J."/>
        </authorList>
    </citation>
    <scope>NUCLEOTIDE SEQUENCE [LARGE SCALE GENOMIC DNA]</scope>
    <source>
        <strain evidence="7 8">JCM 16221</strain>
    </source>
</reference>
<keyword evidence="4 5" id="KW-0067">ATP-binding</keyword>
<dbReference type="Pfam" id="PF13538">
    <property type="entry name" value="UvrD_C_2"/>
    <property type="match status" value="1"/>
</dbReference>
<dbReference type="Proteomes" id="UP001501218">
    <property type="component" value="Unassembled WGS sequence"/>
</dbReference>
<dbReference type="InterPro" id="IPR014016">
    <property type="entry name" value="UvrD-like_ATP-bd"/>
</dbReference>
<dbReference type="PANTHER" id="PTHR11070">
    <property type="entry name" value="UVRD / RECB / PCRA DNA HELICASE FAMILY MEMBER"/>
    <property type="match status" value="1"/>
</dbReference>
<feature type="domain" description="UvrD-like helicase ATP-binding" evidence="6">
    <location>
        <begin position="163"/>
        <end position="531"/>
    </location>
</feature>
<comment type="caution">
    <text evidence="7">The sequence shown here is derived from an EMBL/GenBank/DDBJ whole genome shotgun (WGS) entry which is preliminary data.</text>
</comment>
<dbReference type="Pfam" id="PF00580">
    <property type="entry name" value="UvrD-helicase"/>
    <property type="match status" value="1"/>
</dbReference>
<evidence type="ECO:0000256" key="5">
    <source>
        <dbReference type="PROSITE-ProRule" id="PRU00560"/>
    </source>
</evidence>
<evidence type="ECO:0000256" key="3">
    <source>
        <dbReference type="ARBA" id="ARBA00022806"/>
    </source>
</evidence>
<dbReference type="RefSeq" id="WP_344133539.1">
    <property type="nucleotide sequence ID" value="NZ_BAAARA010000010.1"/>
</dbReference>
<keyword evidence="8" id="KW-1185">Reference proteome</keyword>
<keyword evidence="2 5" id="KW-0378">Hydrolase</keyword>
<dbReference type="SUPFAM" id="SSF52540">
    <property type="entry name" value="P-loop containing nucleoside triphosphate hydrolases"/>
    <property type="match status" value="1"/>
</dbReference>
<evidence type="ECO:0000256" key="2">
    <source>
        <dbReference type="ARBA" id="ARBA00022801"/>
    </source>
</evidence>
<dbReference type="InterPro" id="IPR027785">
    <property type="entry name" value="UvrD-like_helicase_C"/>
</dbReference>